<evidence type="ECO:0000256" key="5">
    <source>
        <dbReference type="PIRSR" id="PIRSR604294-1"/>
    </source>
</evidence>
<feature type="binding site" evidence="5">
    <location>
        <position position="275"/>
    </location>
    <ligand>
        <name>Fe cation</name>
        <dbReference type="ChEBI" id="CHEBI:24875"/>
        <note>catalytic</note>
    </ligand>
</feature>
<dbReference type="GO" id="GO:0010436">
    <property type="term" value="F:carotenoid dioxygenase activity"/>
    <property type="evidence" value="ECO:0007669"/>
    <property type="project" value="TreeGrafter"/>
</dbReference>
<dbReference type="PANTHER" id="PTHR10543:SF46">
    <property type="entry name" value="CAROTENOID CLEAVAGE DIOXYGENASE 4, CHLOROPLASTIC-RELATED"/>
    <property type="match status" value="1"/>
</dbReference>
<keyword evidence="3 6" id="KW-0560">Oxidoreductase</keyword>
<keyword evidence="3 6" id="KW-0223">Dioxygenase</keyword>
<accession>A0A2U7M677</accession>
<comment type="similarity">
    <text evidence="1">Belongs to the carotenoid oxygenase family.</text>
</comment>
<dbReference type="InterPro" id="IPR004294">
    <property type="entry name" value="Carotenoid_Oase"/>
</dbReference>
<gene>
    <name evidence="6" type="primary">CCD4.1</name>
</gene>
<evidence type="ECO:0000256" key="2">
    <source>
        <dbReference type="ARBA" id="ARBA00022723"/>
    </source>
</evidence>
<evidence type="ECO:0000256" key="4">
    <source>
        <dbReference type="ARBA" id="ARBA00023004"/>
    </source>
</evidence>
<dbReference type="GO" id="GO:0009570">
    <property type="term" value="C:chloroplast stroma"/>
    <property type="evidence" value="ECO:0007669"/>
    <property type="project" value="TreeGrafter"/>
</dbReference>
<proteinExistence type="evidence at transcript level"/>
<dbReference type="AlphaFoldDB" id="A0A2U7M677"/>
<protein>
    <submittedName>
        <fullName evidence="6">Carotenoid cleavage dioxygenase</fullName>
    </submittedName>
</protein>
<dbReference type="SMR" id="A0A2U7M677"/>
<sequence length="580" mass="64483">MNSLYSSSFLSKFPMNVSSLGIIDKNPQTKINPIYSVPTFHARLTEKPFRGKPLYERRRNDESLYAKMLKSLDDFICKFMSEVPLDPSNDPKHILVGNFAPVDELPPTPCEVVEGSLPICVEGAYIRNGPNPPITPHGPYHLFDGDGMLHSITISKGKATFCSRYVKTYKYLVEQNIGYPVFPSPFSSFNNGLSASIARLVVLTVARVLVTRCLDPRPNGFGTGNTSLGLFGGKLFALCESDLPYAIKVTSDGDIITLDRHDFYTGDPLLRMTAHPKIDLETGQVFAFRCDITSPFLTFFRIDSSGRKGPDFPIFSLHGPSLIHDFALTKHYVIFQDTQVELNPMEITRGRSPIVVDHTKVPRLGILPRNAMNETELSWIDVPGLNMSHFINAWEEDGGNKIVIVAFNVLSGLDSLYLFNSSMEKITIDLKAKKIERHPLSTKNLELGVINPAYAGKKNKYVYAAIISQTPKAAGVIKLDISQLPNADSSNCMVASRLYGSSCYGGEPYFVAREPDNPEAEEDDGYLVTYMHDENSEESWFLVMNAKSPTLDIVASVRLPGRVPYGFHGLFVREGDLNKL</sequence>
<evidence type="ECO:0000256" key="1">
    <source>
        <dbReference type="ARBA" id="ARBA00006787"/>
    </source>
</evidence>
<feature type="binding site" evidence="5">
    <location>
        <position position="568"/>
    </location>
    <ligand>
        <name>Fe cation</name>
        <dbReference type="ChEBI" id="CHEBI:24875"/>
        <note>catalytic</note>
    </ligand>
</feature>
<dbReference type="Pfam" id="PF03055">
    <property type="entry name" value="RPE65"/>
    <property type="match status" value="1"/>
</dbReference>
<feature type="binding site" evidence="5">
    <location>
        <position position="389"/>
    </location>
    <ligand>
        <name>Fe cation</name>
        <dbReference type="ChEBI" id="CHEBI:24875"/>
        <note>catalytic</note>
    </ligand>
</feature>
<keyword evidence="4 5" id="KW-0408">Iron</keyword>
<organism evidence="6">
    <name type="scientific">Buddleja davidii</name>
    <name type="common">Butterfly bush</name>
    <dbReference type="NCBI Taxonomy" id="28540"/>
    <lineage>
        <taxon>Eukaryota</taxon>
        <taxon>Viridiplantae</taxon>
        <taxon>Streptophyta</taxon>
        <taxon>Embryophyta</taxon>
        <taxon>Tracheophyta</taxon>
        <taxon>Spermatophyta</taxon>
        <taxon>Magnoliopsida</taxon>
        <taxon>eudicotyledons</taxon>
        <taxon>Gunneridae</taxon>
        <taxon>Pentapetalae</taxon>
        <taxon>asterids</taxon>
        <taxon>lamiids</taxon>
        <taxon>Lamiales</taxon>
        <taxon>Scrophulariaceae</taxon>
        <taxon>Buddlejeae</taxon>
        <taxon>Buddleja</taxon>
    </lineage>
</organism>
<dbReference type="PANTHER" id="PTHR10543">
    <property type="entry name" value="BETA-CAROTENE DIOXYGENASE"/>
    <property type="match status" value="1"/>
</dbReference>
<dbReference type="GO" id="GO:0016121">
    <property type="term" value="P:carotene catabolic process"/>
    <property type="evidence" value="ECO:0007669"/>
    <property type="project" value="TreeGrafter"/>
</dbReference>
<evidence type="ECO:0000313" key="6">
    <source>
        <dbReference type="EMBL" id="APU54674.1"/>
    </source>
</evidence>
<evidence type="ECO:0000256" key="3">
    <source>
        <dbReference type="ARBA" id="ARBA00022964"/>
    </source>
</evidence>
<feature type="binding site" evidence="5">
    <location>
        <position position="324"/>
    </location>
    <ligand>
        <name>Fe cation</name>
        <dbReference type="ChEBI" id="CHEBI:24875"/>
        <note>catalytic</note>
    </ligand>
</feature>
<name>A0A2U7M677_BUDDA</name>
<dbReference type="EMBL" id="KX374547">
    <property type="protein sequence ID" value="APU54674.1"/>
    <property type="molecule type" value="mRNA"/>
</dbReference>
<reference evidence="6" key="1">
    <citation type="journal article" date="2017" name="J. Exp. Bot.">
        <title>Evolutionarily distinct carotenoid cleavage dioxygenases are responsible for crocetin production in Buddleja davidii.</title>
        <authorList>
            <person name="Ahrazem O."/>
            <person name="Diretto G."/>
            <person name="Argandona J."/>
            <person name="Rubio-Moraga A."/>
            <person name="Julve J.M."/>
            <person name="Orzaez D."/>
            <person name="Granell A."/>
            <person name="Gomez-Gomez L."/>
        </authorList>
    </citation>
    <scope>NUCLEOTIDE SEQUENCE</scope>
</reference>
<comment type="cofactor">
    <cofactor evidence="5">
        <name>Fe(2+)</name>
        <dbReference type="ChEBI" id="CHEBI:29033"/>
    </cofactor>
    <text evidence="5">Binds 1 Fe(2+) ion per subunit.</text>
</comment>
<keyword evidence="2 5" id="KW-0479">Metal-binding</keyword>
<dbReference type="GO" id="GO:0046872">
    <property type="term" value="F:metal ion binding"/>
    <property type="evidence" value="ECO:0007669"/>
    <property type="project" value="UniProtKB-KW"/>
</dbReference>